<dbReference type="PANTHER" id="PTHR12147:SF58">
    <property type="entry name" value="VACUOLAR MEMBRANE PROTEASE"/>
    <property type="match status" value="1"/>
</dbReference>
<evidence type="ECO:0000256" key="9">
    <source>
        <dbReference type="ARBA" id="ARBA00022723"/>
    </source>
</evidence>
<dbReference type="Gene3D" id="3.40.630.10">
    <property type="entry name" value="Zn peptidases"/>
    <property type="match status" value="1"/>
</dbReference>
<name>A0A9P5VPG5_9FUNG</name>
<gene>
    <name evidence="22" type="ORF">BG006_000135</name>
</gene>
<dbReference type="GO" id="GO:0006508">
    <property type="term" value="P:proteolysis"/>
    <property type="evidence" value="ECO:0007669"/>
    <property type="project" value="UniProtKB-KW"/>
</dbReference>
<feature type="transmembrane region" description="Helical" evidence="19">
    <location>
        <begin position="469"/>
        <end position="492"/>
    </location>
</feature>
<evidence type="ECO:0000259" key="20">
    <source>
        <dbReference type="Pfam" id="PF04389"/>
    </source>
</evidence>
<dbReference type="InterPro" id="IPR053975">
    <property type="entry name" value="PFF1_C"/>
</dbReference>
<feature type="transmembrane region" description="Helical" evidence="19">
    <location>
        <begin position="546"/>
        <end position="567"/>
    </location>
</feature>
<accession>A0A9P5VPG5</accession>
<keyword evidence="13 19" id="KW-1133">Transmembrane helix</keyword>
<feature type="transmembrane region" description="Helical" evidence="19">
    <location>
        <begin position="644"/>
        <end position="664"/>
    </location>
</feature>
<feature type="transmembrane region" description="Helical" evidence="19">
    <location>
        <begin position="519"/>
        <end position="540"/>
    </location>
</feature>
<feature type="domain" description="Vacuolar membrane protease C-terminal" evidence="21">
    <location>
        <begin position="670"/>
        <end position="884"/>
    </location>
</feature>
<evidence type="ECO:0000256" key="19">
    <source>
        <dbReference type="SAM" id="Phobius"/>
    </source>
</evidence>
<keyword evidence="14" id="KW-0482">Metalloprotease</keyword>
<keyword evidence="16" id="KW-0325">Glycoprotein</keyword>
<feature type="compositionally biased region" description="Polar residues" evidence="18">
    <location>
        <begin position="25"/>
        <end position="39"/>
    </location>
</feature>
<dbReference type="InterPro" id="IPR045175">
    <property type="entry name" value="M28_fam"/>
</dbReference>
<dbReference type="GO" id="GO:0005774">
    <property type="term" value="C:vacuolar membrane"/>
    <property type="evidence" value="ECO:0007669"/>
    <property type="project" value="UniProtKB-SubCell"/>
</dbReference>
<dbReference type="AlphaFoldDB" id="A0A9P5VPG5"/>
<evidence type="ECO:0000256" key="11">
    <source>
        <dbReference type="ARBA" id="ARBA00022824"/>
    </source>
</evidence>
<feature type="transmembrane region" description="Helical" evidence="19">
    <location>
        <begin position="579"/>
        <end position="600"/>
    </location>
</feature>
<keyword evidence="23" id="KW-1185">Reference proteome</keyword>
<dbReference type="Pfam" id="PF04389">
    <property type="entry name" value="Peptidase_M28"/>
    <property type="match status" value="1"/>
</dbReference>
<evidence type="ECO:0000256" key="15">
    <source>
        <dbReference type="ARBA" id="ARBA00023136"/>
    </source>
</evidence>
<comment type="cofactor">
    <cofactor evidence="1">
        <name>Zn(2+)</name>
        <dbReference type="ChEBI" id="CHEBI:29105"/>
    </cofactor>
</comment>
<dbReference type="InterPro" id="IPR007484">
    <property type="entry name" value="Peptidase_M28"/>
</dbReference>
<evidence type="ECO:0000256" key="5">
    <source>
        <dbReference type="ARBA" id="ARBA00010918"/>
    </source>
</evidence>
<keyword evidence="7 17" id="KW-0645">Protease</keyword>
<evidence type="ECO:0000313" key="22">
    <source>
        <dbReference type="EMBL" id="KAF9335424.1"/>
    </source>
</evidence>
<feature type="region of interest" description="Disordered" evidence="18">
    <location>
        <begin position="1"/>
        <end position="39"/>
    </location>
</feature>
<keyword evidence="9 17" id="KW-0479">Metal-binding</keyword>
<feature type="transmembrane region" description="Helical" evidence="19">
    <location>
        <begin position="403"/>
        <end position="420"/>
    </location>
</feature>
<dbReference type="CDD" id="cd03875">
    <property type="entry name" value="M28_Fxna_like"/>
    <property type="match status" value="1"/>
</dbReference>
<evidence type="ECO:0000256" key="1">
    <source>
        <dbReference type="ARBA" id="ARBA00001947"/>
    </source>
</evidence>
<evidence type="ECO:0000256" key="2">
    <source>
        <dbReference type="ARBA" id="ARBA00003273"/>
    </source>
</evidence>
<keyword evidence="15 19" id="KW-0472">Membrane</keyword>
<dbReference type="SUPFAM" id="SSF53187">
    <property type="entry name" value="Zn-dependent exopeptidases"/>
    <property type="match status" value="1"/>
</dbReference>
<evidence type="ECO:0000256" key="12">
    <source>
        <dbReference type="ARBA" id="ARBA00022833"/>
    </source>
</evidence>
<keyword evidence="6" id="KW-0926">Vacuole</keyword>
<dbReference type="Proteomes" id="UP000696485">
    <property type="component" value="Unassembled WGS sequence"/>
</dbReference>
<dbReference type="Pfam" id="PF22250">
    <property type="entry name" value="PFF1_C"/>
    <property type="match status" value="1"/>
</dbReference>
<feature type="domain" description="Peptidase M28" evidence="20">
    <location>
        <begin position="178"/>
        <end position="355"/>
    </location>
</feature>
<evidence type="ECO:0000256" key="6">
    <source>
        <dbReference type="ARBA" id="ARBA00022554"/>
    </source>
</evidence>
<evidence type="ECO:0000259" key="21">
    <source>
        <dbReference type="Pfam" id="PF22250"/>
    </source>
</evidence>
<evidence type="ECO:0000256" key="7">
    <source>
        <dbReference type="ARBA" id="ARBA00022670"/>
    </source>
</evidence>
<feature type="compositionally biased region" description="Basic and acidic residues" evidence="18">
    <location>
        <begin position="1"/>
        <end position="16"/>
    </location>
</feature>
<evidence type="ECO:0000256" key="14">
    <source>
        <dbReference type="ARBA" id="ARBA00023049"/>
    </source>
</evidence>
<keyword evidence="8 19" id="KW-0812">Transmembrane</keyword>
<keyword evidence="11" id="KW-0256">Endoplasmic reticulum</keyword>
<sequence length="900" mass="100099">MSAHPHSDAENPERPLSEYTPLLSDPTSKQPYQTPSNRINQGSWRRMAGVFLLMVVSYIVIGAITSYKRLSLPAPLSVDEAKGPNDFSAKWAWQHLEQIAQKPHPINSRENLRIREYLIQTVQQLQKEAQLLNRTVELGDDHVKLTLAKNFLSSATRLEYCESSNVLVRVVGTEGRAEGQSTGHPEAVVVDAHFDSVLIGHGATDDGIGVSVCLEMIRNLINHPVKHNVIFNINNGEEVGLYGAAAFMKHPWSKDVKAFVNLEGAGAGGRALLFRSSNKALAGFYSKVGNSPHANVFGNDIFKLGLIKSGTDFSVYTAYNIPGLDIAFYSRRAFYHTLHDDIEHTSPGSVQHMGGTGLVAVRNIADSDYLTKPKGIFSSEASIYYDIAGLFMIVYSFNTYLTLNYNVLIVVPVFIAWAVISTKKHGLSIGIVLRSYLAMLLSFFTAIATSLGFATLINKINPMLVYGEHWLAFLFFVFQCCTTVICVQWAWVKLELWLRGDLGPLEIALERIRVDSEQVANVGMVLFWWTLLIGATIVGRNQELGLFYYLTWFTVTSMVSAYLSVYPRRRGTAWTLARLWINFLPLVMVFDIAVSCMIAMSQTLVDGTPSFAIMALFVICALNCVMPLIPTIHRSANFRKMGQVSLILTAALLISACIVFPYSAAEAPNKLVWRQIYDLDQDTSAVTVKTMHNLEDIMERVPAAKHRECGPDPVSSGVLTQCVYQGAVPALVVDSKKTGEVIIKSQVSKPEYHKDVQDGDMQAESKTLYRTVHLTWTVKDSRLCQVMFPPETSSRITLLKMAGFDEPEEGFRSATVSNASRNGMMAFKREYDQVWDLEVVYEVENKDSPALEGTLGCLYDEWDREQIPAFTDVKNHLPEWALLGGGKGPGLLTIQKKVVV</sequence>
<evidence type="ECO:0000256" key="8">
    <source>
        <dbReference type="ARBA" id="ARBA00022692"/>
    </source>
</evidence>
<evidence type="ECO:0000256" key="4">
    <source>
        <dbReference type="ARBA" id="ARBA00004477"/>
    </source>
</evidence>
<dbReference type="PANTHER" id="PTHR12147">
    <property type="entry name" value="METALLOPEPTIDASE M28 FAMILY MEMBER"/>
    <property type="match status" value="1"/>
</dbReference>
<comment type="function">
    <text evidence="2">May be involved in vacuolar sorting and osmoregulation.</text>
</comment>
<dbReference type="EC" id="3.4.-.-" evidence="17"/>
<evidence type="ECO:0000256" key="18">
    <source>
        <dbReference type="SAM" id="MobiDB-lite"/>
    </source>
</evidence>
<feature type="transmembrane region" description="Helical" evidence="19">
    <location>
        <begin position="47"/>
        <end position="67"/>
    </location>
</feature>
<keyword evidence="10 17" id="KW-0378">Hydrolase</keyword>
<feature type="transmembrane region" description="Helical" evidence="19">
    <location>
        <begin position="612"/>
        <end position="632"/>
    </location>
</feature>
<dbReference type="FunFam" id="3.40.630.10:FF:000008">
    <property type="entry name" value="Endoplasmic reticulum metallopeptidase 1"/>
    <property type="match status" value="1"/>
</dbReference>
<comment type="similarity">
    <text evidence="5 17">Belongs to the peptidase M28 family.</text>
</comment>
<reference evidence="22" key="1">
    <citation type="journal article" date="2020" name="Fungal Divers.">
        <title>Resolving the Mortierellaceae phylogeny through synthesis of multi-gene phylogenetics and phylogenomics.</title>
        <authorList>
            <person name="Vandepol N."/>
            <person name="Liber J."/>
            <person name="Desiro A."/>
            <person name="Na H."/>
            <person name="Kennedy M."/>
            <person name="Barry K."/>
            <person name="Grigoriev I.V."/>
            <person name="Miller A.N."/>
            <person name="O'Donnell K."/>
            <person name="Stajich J.E."/>
            <person name="Bonito G."/>
        </authorList>
    </citation>
    <scope>NUCLEOTIDE SEQUENCE</scope>
    <source>
        <strain evidence="22">NVP1</strain>
    </source>
</reference>
<evidence type="ECO:0000256" key="17">
    <source>
        <dbReference type="RuleBase" id="RU361240"/>
    </source>
</evidence>
<proteinExistence type="inferred from homology"/>
<organism evidence="22 23">
    <name type="scientific">Podila minutissima</name>
    <dbReference type="NCBI Taxonomy" id="64525"/>
    <lineage>
        <taxon>Eukaryota</taxon>
        <taxon>Fungi</taxon>
        <taxon>Fungi incertae sedis</taxon>
        <taxon>Mucoromycota</taxon>
        <taxon>Mortierellomycotina</taxon>
        <taxon>Mortierellomycetes</taxon>
        <taxon>Mortierellales</taxon>
        <taxon>Mortierellaceae</taxon>
        <taxon>Podila</taxon>
    </lineage>
</organism>
<evidence type="ECO:0000256" key="3">
    <source>
        <dbReference type="ARBA" id="ARBA00004128"/>
    </source>
</evidence>
<protein>
    <recommendedName>
        <fullName evidence="17">Peptide hydrolase</fullName>
        <ecNumber evidence="17">3.4.-.-</ecNumber>
    </recommendedName>
</protein>
<evidence type="ECO:0000313" key="23">
    <source>
        <dbReference type="Proteomes" id="UP000696485"/>
    </source>
</evidence>
<dbReference type="GO" id="GO:0046872">
    <property type="term" value="F:metal ion binding"/>
    <property type="evidence" value="ECO:0007669"/>
    <property type="project" value="UniProtKB-KW"/>
</dbReference>
<evidence type="ECO:0000256" key="13">
    <source>
        <dbReference type="ARBA" id="ARBA00022989"/>
    </source>
</evidence>
<comment type="caution">
    <text evidence="22">The sequence shown here is derived from an EMBL/GenBank/DDBJ whole genome shotgun (WGS) entry which is preliminary data.</text>
</comment>
<dbReference type="GO" id="GO:0008235">
    <property type="term" value="F:metalloexopeptidase activity"/>
    <property type="evidence" value="ECO:0007669"/>
    <property type="project" value="InterPro"/>
</dbReference>
<dbReference type="GO" id="GO:0005789">
    <property type="term" value="C:endoplasmic reticulum membrane"/>
    <property type="evidence" value="ECO:0007669"/>
    <property type="project" value="UniProtKB-SubCell"/>
</dbReference>
<feature type="transmembrane region" description="Helical" evidence="19">
    <location>
        <begin position="432"/>
        <end position="457"/>
    </location>
</feature>
<keyword evidence="12 17" id="KW-0862">Zinc</keyword>
<dbReference type="InterPro" id="IPR048024">
    <property type="entry name" value="Fxna-like_M28_dom"/>
</dbReference>
<dbReference type="EMBL" id="JAAAUY010000101">
    <property type="protein sequence ID" value="KAF9335424.1"/>
    <property type="molecule type" value="Genomic_DNA"/>
</dbReference>
<comment type="subcellular location">
    <subcellularLocation>
        <location evidence="4">Endoplasmic reticulum membrane</location>
        <topology evidence="4">Multi-pass membrane protein</topology>
    </subcellularLocation>
    <subcellularLocation>
        <location evidence="3">Vacuole membrane</location>
        <topology evidence="3">Multi-pass membrane protein</topology>
    </subcellularLocation>
</comment>
<evidence type="ECO:0000256" key="10">
    <source>
        <dbReference type="ARBA" id="ARBA00022801"/>
    </source>
</evidence>
<evidence type="ECO:0000256" key="16">
    <source>
        <dbReference type="ARBA" id="ARBA00023180"/>
    </source>
</evidence>